<proteinExistence type="predicted"/>
<gene>
    <name evidence="3" type="ORF">GCM10011521_16400</name>
</gene>
<dbReference type="Proteomes" id="UP000623419">
    <property type="component" value="Unassembled WGS sequence"/>
</dbReference>
<keyword evidence="4" id="KW-1185">Reference proteome</keyword>
<dbReference type="EMBL" id="BMKC01000002">
    <property type="protein sequence ID" value="GGA78906.1"/>
    <property type="molecule type" value="Genomic_DNA"/>
</dbReference>
<protein>
    <submittedName>
        <fullName evidence="3">DUF4440 domain-containing protein</fullName>
    </submittedName>
</protein>
<reference evidence="4" key="1">
    <citation type="journal article" date="2019" name="Int. J. Syst. Evol. Microbiol.">
        <title>The Global Catalogue of Microorganisms (GCM) 10K type strain sequencing project: providing services to taxonomists for standard genome sequencing and annotation.</title>
        <authorList>
            <consortium name="The Broad Institute Genomics Platform"/>
            <consortium name="The Broad Institute Genome Sequencing Center for Infectious Disease"/>
            <person name="Wu L."/>
            <person name="Ma J."/>
        </authorList>
    </citation>
    <scope>NUCLEOTIDE SEQUENCE [LARGE SCALE GENOMIC DNA]</scope>
    <source>
        <strain evidence="4">CGMCC 1.15905</strain>
    </source>
</reference>
<dbReference type="RefSeq" id="WP_188663100.1">
    <property type="nucleotide sequence ID" value="NZ_BMKC01000002.1"/>
</dbReference>
<evidence type="ECO:0000256" key="1">
    <source>
        <dbReference type="SAM" id="SignalP"/>
    </source>
</evidence>
<evidence type="ECO:0000259" key="2">
    <source>
        <dbReference type="Pfam" id="PF14534"/>
    </source>
</evidence>
<comment type="caution">
    <text evidence="3">The sequence shown here is derived from an EMBL/GenBank/DDBJ whole genome shotgun (WGS) entry which is preliminary data.</text>
</comment>
<name>A0ABQ1HI33_9GAMM</name>
<dbReference type="SUPFAM" id="SSF54427">
    <property type="entry name" value="NTF2-like"/>
    <property type="match status" value="1"/>
</dbReference>
<dbReference type="Gene3D" id="3.10.450.50">
    <property type="match status" value="1"/>
</dbReference>
<accession>A0ABQ1HI33</accession>
<evidence type="ECO:0000313" key="3">
    <source>
        <dbReference type="EMBL" id="GGA78906.1"/>
    </source>
</evidence>
<evidence type="ECO:0000313" key="4">
    <source>
        <dbReference type="Proteomes" id="UP000623419"/>
    </source>
</evidence>
<sequence length="171" mass="18596">MKVLTALVATVFAIPVAASGAGDPDASAAESLYETIAALDSTAFDAFNRCSEPAQLEKHAGYFAEDVEFYHDTGGVTWTRDEMLANTEKHVCGHFSRELVPDTLQVHPIKDFGAISQGSHRFCQFASGKCEGMADFTMIWRHKDGVWQVTRVLSYGHRAAAGEPLAMRASP</sequence>
<keyword evidence="1" id="KW-0732">Signal</keyword>
<dbReference type="Pfam" id="PF14534">
    <property type="entry name" value="DUF4440"/>
    <property type="match status" value="1"/>
</dbReference>
<feature type="signal peptide" evidence="1">
    <location>
        <begin position="1"/>
        <end position="20"/>
    </location>
</feature>
<dbReference type="InterPro" id="IPR032710">
    <property type="entry name" value="NTF2-like_dom_sf"/>
</dbReference>
<feature type="chain" id="PRO_5046066470" evidence="1">
    <location>
        <begin position="21"/>
        <end position="171"/>
    </location>
</feature>
<organism evidence="3 4">
    <name type="scientific">Arenimonas soli</name>
    <dbReference type="NCBI Taxonomy" id="2269504"/>
    <lineage>
        <taxon>Bacteria</taxon>
        <taxon>Pseudomonadati</taxon>
        <taxon>Pseudomonadota</taxon>
        <taxon>Gammaproteobacteria</taxon>
        <taxon>Lysobacterales</taxon>
        <taxon>Lysobacteraceae</taxon>
        <taxon>Arenimonas</taxon>
    </lineage>
</organism>
<feature type="domain" description="DUF4440" evidence="2">
    <location>
        <begin position="36"/>
        <end position="149"/>
    </location>
</feature>
<dbReference type="InterPro" id="IPR027843">
    <property type="entry name" value="DUF4440"/>
</dbReference>